<dbReference type="AlphaFoldDB" id="A0A5M9MR72"/>
<dbReference type="RefSeq" id="XP_033427225.1">
    <property type="nucleotide sequence ID" value="XM_033571193.1"/>
</dbReference>
<dbReference type="GeneID" id="54329268"/>
<dbReference type="OrthoDB" id="10459114at2759"/>
<proteinExistence type="predicted"/>
<feature type="region of interest" description="Disordered" evidence="1">
    <location>
        <begin position="164"/>
        <end position="210"/>
    </location>
</feature>
<comment type="caution">
    <text evidence="2">The sequence shown here is derived from an EMBL/GenBank/DDBJ whole genome shotgun (WGS) entry which is preliminary data.</text>
</comment>
<accession>A0A5M9MR72</accession>
<name>A0A5M9MR72_9EURO</name>
<dbReference type="EMBL" id="QUQM01000004">
    <property type="protein sequence ID" value="KAA8647864.1"/>
    <property type="molecule type" value="Genomic_DNA"/>
</dbReference>
<dbReference type="Proteomes" id="UP000324241">
    <property type="component" value="Unassembled WGS sequence"/>
</dbReference>
<evidence type="ECO:0000256" key="1">
    <source>
        <dbReference type="SAM" id="MobiDB-lite"/>
    </source>
</evidence>
<evidence type="ECO:0000313" key="3">
    <source>
        <dbReference type="Proteomes" id="UP000324241"/>
    </source>
</evidence>
<organism evidence="2 3">
    <name type="scientific">Aspergillus tanneri</name>
    <dbReference type="NCBI Taxonomy" id="1220188"/>
    <lineage>
        <taxon>Eukaryota</taxon>
        <taxon>Fungi</taxon>
        <taxon>Dikarya</taxon>
        <taxon>Ascomycota</taxon>
        <taxon>Pezizomycotina</taxon>
        <taxon>Eurotiomycetes</taxon>
        <taxon>Eurotiomycetidae</taxon>
        <taxon>Eurotiales</taxon>
        <taxon>Aspergillaceae</taxon>
        <taxon>Aspergillus</taxon>
        <taxon>Aspergillus subgen. Circumdati</taxon>
    </lineage>
</organism>
<protein>
    <submittedName>
        <fullName evidence="2">Uncharacterized protein</fullName>
    </submittedName>
</protein>
<gene>
    <name evidence="2" type="ORF">ATNIH1004_006566</name>
</gene>
<evidence type="ECO:0000313" key="2">
    <source>
        <dbReference type="EMBL" id="KAA8647864.1"/>
    </source>
</evidence>
<sequence length="210" mass="23887">MHGFISDATRSTLEAEFLMVKADQEELRIISATRWLLEKAYSSQLCQVKCQPSLQRLLVLKLRPTKLCANSVKVEVGSANGPGAADMQSKHATEDRWLQTVIAPEQMARELAEWKEQRDAARQALHEGGAQEKAQREAVRVMKRVQKLEEASRQKEEGLAGVYKGAKTVGGHREDEWRRKRLQATGHSNTQQPKRHQRKCAIANRRQLRI</sequence>
<reference evidence="2 3" key="1">
    <citation type="submission" date="2019-08" db="EMBL/GenBank/DDBJ databases">
        <title>The genome sequence of a newly discovered highly antifungal drug resistant Aspergillus species, Aspergillus tanneri NIH 1004.</title>
        <authorList>
            <person name="Mounaud S."/>
            <person name="Singh I."/>
            <person name="Joardar V."/>
            <person name="Pakala S."/>
            <person name="Pakala S."/>
            <person name="Venepally P."/>
            <person name="Chung J.K."/>
            <person name="Losada L."/>
            <person name="Nierman W.C."/>
        </authorList>
    </citation>
    <scope>NUCLEOTIDE SEQUENCE [LARGE SCALE GENOMIC DNA]</scope>
    <source>
        <strain evidence="2 3">NIH1004</strain>
    </source>
</reference>
<dbReference type="VEuPathDB" id="FungiDB:EYZ11_010956"/>